<dbReference type="AlphaFoldDB" id="A0A4Y2KFQ1"/>
<proteinExistence type="predicted"/>
<keyword evidence="2" id="KW-1185">Reference proteome</keyword>
<accession>A0A4Y2KFQ1</accession>
<evidence type="ECO:0000313" key="1">
    <source>
        <dbReference type="EMBL" id="GBN01291.1"/>
    </source>
</evidence>
<name>A0A4Y2KFQ1_ARAVE</name>
<gene>
    <name evidence="1" type="ORF">AVEN_132979_1</name>
</gene>
<comment type="caution">
    <text evidence="1">The sequence shown here is derived from an EMBL/GenBank/DDBJ whole genome shotgun (WGS) entry which is preliminary data.</text>
</comment>
<feature type="non-terminal residue" evidence="1">
    <location>
        <position position="1"/>
    </location>
</feature>
<dbReference type="EMBL" id="BGPR01114544">
    <property type="protein sequence ID" value="GBN01291.1"/>
    <property type="molecule type" value="Genomic_DNA"/>
</dbReference>
<reference evidence="1 2" key="1">
    <citation type="journal article" date="2019" name="Sci. Rep.">
        <title>Orb-weaving spider Araneus ventricosus genome elucidates the spidroin gene catalogue.</title>
        <authorList>
            <person name="Kono N."/>
            <person name="Nakamura H."/>
            <person name="Ohtoshi R."/>
            <person name="Moran D.A.P."/>
            <person name="Shinohara A."/>
            <person name="Yoshida Y."/>
            <person name="Fujiwara M."/>
            <person name="Mori M."/>
            <person name="Tomita M."/>
            <person name="Arakawa K."/>
        </authorList>
    </citation>
    <scope>NUCLEOTIDE SEQUENCE [LARGE SCALE GENOMIC DNA]</scope>
</reference>
<evidence type="ECO:0000313" key="2">
    <source>
        <dbReference type="Proteomes" id="UP000499080"/>
    </source>
</evidence>
<organism evidence="1 2">
    <name type="scientific">Araneus ventricosus</name>
    <name type="common">Orbweaver spider</name>
    <name type="synonym">Epeira ventricosa</name>
    <dbReference type="NCBI Taxonomy" id="182803"/>
    <lineage>
        <taxon>Eukaryota</taxon>
        <taxon>Metazoa</taxon>
        <taxon>Ecdysozoa</taxon>
        <taxon>Arthropoda</taxon>
        <taxon>Chelicerata</taxon>
        <taxon>Arachnida</taxon>
        <taxon>Araneae</taxon>
        <taxon>Araneomorphae</taxon>
        <taxon>Entelegynae</taxon>
        <taxon>Araneoidea</taxon>
        <taxon>Araneidae</taxon>
        <taxon>Araneus</taxon>
    </lineage>
</organism>
<sequence length="56" mass="6298">LILGQLPVRYDHHNHSPEIAKQRELLNAMNNASFDVLTTSTIEDQLFADIVGKAHD</sequence>
<protein>
    <submittedName>
        <fullName evidence="1">Uncharacterized protein</fullName>
    </submittedName>
</protein>
<dbReference type="Proteomes" id="UP000499080">
    <property type="component" value="Unassembled WGS sequence"/>
</dbReference>